<keyword evidence="16" id="KW-1185">Reference proteome</keyword>
<dbReference type="AlphaFoldDB" id="A0A0G4IPB8"/>
<keyword evidence="15" id="KW-0496">Mitochondrion</keyword>
<dbReference type="InterPro" id="IPR042576">
    <property type="entry name" value="TRAF3IP1_N_sf"/>
</dbReference>
<feature type="domain" description="TRAF3-interacting protein 1 N-terminal" evidence="12">
    <location>
        <begin position="11"/>
        <end position="121"/>
    </location>
</feature>
<comment type="subcellular location">
    <subcellularLocation>
        <location evidence="2">Cytoplasm</location>
        <location evidence="2">Cytoskeleton</location>
        <location evidence="2">Cilium axoneme</location>
    </subcellularLocation>
    <subcellularLocation>
        <location evidence="1">Cytoplasm</location>
        <location evidence="1">Cytoskeleton</location>
        <location evidence="1">Cilium basal body</location>
    </subcellularLocation>
</comment>
<evidence type="ECO:0000256" key="3">
    <source>
        <dbReference type="ARBA" id="ARBA00022490"/>
    </source>
</evidence>
<dbReference type="InterPro" id="IPR040468">
    <property type="entry name" value="TRAF3IP1_N"/>
</dbReference>
<sequence length="624" mass="66569">MASSSALDALTEQTAAMVSSLISKPKMTTKLLSKPPFRFLHDTVTAVLQATGFPRGLFDDAQLDSANIADKDGKIRFLQTLVDCCSQISGAPLAASPSKIVSGLEPENTNVFLQTFAKIAAEVKDGRADNDALIARFKSGASGPPVNLDPSPSPPPATAAPAPAAAAAAAPAEAVPPPRPEAQPSSSMPAVEPPESAPTLSREVTPDSDAGGGGGGGGGDSASFVEATRVKLGAIITKPALKPELLARPPFRFIHDIVRELNNATGGRLDDVFTKEQLSARIDGAPARAAFLKKLVEFTAANGGRNKTVNVKKVLSGLDAAKTNEILQDLADIVSRPRRRSLESSSTASRPGAVPTPTRPPRAAREPVQQEAPPAVATTAGDPTPAVPEIARPAPPRVETNVVEHVQGPEEHHDAAGQARGVILEGGGGASADDEEEAEDDHNEDVRERMGVVGEIDASNAGKHGKLVRDILKEQEKVASNRQEGGASAVDKAAGIKLGRIGGTSKDRRGSYSQQQIDIVREQIQKLCQSVNPLGKCIDFVFEDLDLMKRELERWKQEQEVQQQKLQAEQRATGEQLQPLRDELDRVNREIGERRDQIRALRGSILRNDDHLKQMLERQVQRSR</sequence>
<dbReference type="GO" id="GO:0048513">
    <property type="term" value="P:animal organ development"/>
    <property type="evidence" value="ECO:0007669"/>
    <property type="project" value="UniProtKB-ARBA"/>
</dbReference>
<evidence type="ECO:0000256" key="4">
    <source>
        <dbReference type="ARBA" id="ARBA00022794"/>
    </source>
</evidence>
<dbReference type="EMBL" id="CDSF01000078">
    <property type="protein sequence ID" value="CEO97086.1"/>
    <property type="molecule type" value="Genomic_DNA"/>
</dbReference>
<gene>
    <name evidence="14" type="ORF">PBRA_005690</name>
    <name evidence="15" type="ORF">PLBR_LOCUS8277</name>
</gene>
<evidence type="ECO:0000313" key="14">
    <source>
        <dbReference type="EMBL" id="CEO97086.1"/>
    </source>
</evidence>
<feature type="region of interest" description="Disordered" evidence="11">
    <location>
        <begin position="337"/>
        <end position="395"/>
    </location>
</feature>
<evidence type="ECO:0000256" key="10">
    <source>
        <dbReference type="SAM" id="Coils"/>
    </source>
</evidence>
<evidence type="ECO:0000256" key="7">
    <source>
        <dbReference type="ARBA" id="ARBA00023273"/>
    </source>
</evidence>
<evidence type="ECO:0000313" key="16">
    <source>
        <dbReference type="Proteomes" id="UP000039324"/>
    </source>
</evidence>
<evidence type="ECO:0000256" key="11">
    <source>
        <dbReference type="SAM" id="MobiDB-lite"/>
    </source>
</evidence>
<evidence type="ECO:0000256" key="5">
    <source>
        <dbReference type="ARBA" id="ARBA00023054"/>
    </source>
</evidence>
<reference evidence="14 16" key="1">
    <citation type="submission" date="2015-02" db="EMBL/GenBank/DDBJ databases">
        <authorList>
            <person name="Chooi Y.-H."/>
        </authorList>
    </citation>
    <scope>NUCLEOTIDE SEQUENCE [LARGE SCALE GENOMIC DNA]</scope>
    <source>
        <strain evidence="14">E3</strain>
    </source>
</reference>
<feature type="coiled-coil region" evidence="10">
    <location>
        <begin position="538"/>
        <end position="572"/>
    </location>
</feature>
<evidence type="ECO:0000313" key="17">
    <source>
        <dbReference type="Proteomes" id="UP000290189"/>
    </source>
</evidence>
<feature type="region of interest" description="Disordered" evidence="11">
    <location>
        <begin position="424"/>
        <end position="446"/>
    </location>
</feature>
<geneLocation type="mitochondrion" evidence="15"/>
<dbReference type="Proteomes" id="UP000039324">
    <property type="component" value="Unassembled WGS sequence"/>
</dbReference>
<dbReference type="PANTHER" id="PTHR31363:SF0">
    <property type="entry name" value="TRAF3-INTERACTING PROTEIN 1"/>
    <property type="match status" value="1"/>
</dbReference>
<feature type="domain" description="TRAF3-interacting protein 1 C-terminal" evidence="13">
    <location>
        <begin position="461"/>
        <end position="617"/>
    </location>
</feature>
<feature type="region of interest" description="Disordered" evidence="11">
    <location>
        <begin position="139"/>
        <end position="222"/>
    </location>
</feature>
<evidence type="ECO:0000256" key="8">
    <source>
        <dbReference type="ARBA" id="ARBA00043971"/>
    </source>
</evidence>
<dbReference type="Proteomes" id="UP000290189">
    <property type="component" value="Unassembled WGS sequence"/>
</dbReference>
<keyword evidence="6" id="KW-0206">Cytoskeleton</keyword>
<dbReference type="OrthoDB" id="10258914at2759"/>
<reference evidence="15 17" key="2">
    <citation type="submission" date="2018-03" db="EMBL/GenBank/DDBJ databases">
        <authorList>
            <person name="Fogelqvist J."/>
        </authorList>
    </citation>
    <scope>NUCLEOTIDE SEQUENCE [LARGE SCALE GENOMIC DNA]</scope>
</reference>
<feature type="compositionally biased region" description="Gly residues" evidence="11">
    <location>
        <begin position="210"/>
        <end position="220"/>
    </location>
</feature>
<protein>
    <recommendedName>
        <fullName evidence="9">TRAF3-interacting protein 1</fullName>
    </recommendedName>
</protein>
<evidence type="ECO:0000256" key="1">
    <source>
        <dbReference type="ARBA" id="ARBA00004120"/>
    </source>
</evidence>
<dbReference type="Pfam" id="PF17749">
    <property type="entry name" value="MIP-T3_C"/>
    <property type="match status" value="1"/>
</dbReference>
<dbReference type="FunFam" id="1.10.418.50:FF:000001">
    <property type="entry name" value="TRAF3-interacting protein 1 isoform X1"/>
    <property type="match status" value="1"/>
</dbReference>
<feature type="domain" description="TRAF3-interacting protein 1 N-terminal" evidence="12">
    <location>
        <begin position="224"/>
        <end position="332"/>
    </location>
</feature>
<keyword evidence="3" id="KW-0963">Cytoplasm</keyword>
<proteinExistence type="inferred from homology"/>
<name>A0A0G4IPB8_PLABS</name>
<keyword evidence="4" id="KW-0970">Cilium biogenesis/degradation</keyword>
<evidence type="ECO:0000256" key="9">
    <source>
        <dbReference type="ARBA" id="ARBA00070492"/>
    </source>
</evidence>
<dbReference type="GO" id="GO:0042073">
    <property type="term" value="P:intraciliary transport"/>
    <property type="evidence" value="ECO:0007669"/>
    <property type="project" value="TreeGrafter"/>
</dbReference>
<dbReference type="OMA" id="NTYDNKD"/>
<keyword evidence="7" id="KW-0966">Cell projection</keyword>
<organism evidence="14 16">
    <name type="scientific">Plasmodiophora brassicae</name>
    <name type="common">Clubroot disease agent</name>
    <dbReference type="NCBI Taxonomy" id="37360"/>
    <lineage>
        <taxon>Eukaryota</taxon>
        <taxon>Sar</taxon>
        <taxon>Rhizaria</taxon>
        <taxon>Endomyxa</taxon>
        <taxon>Phytomyxea</taxon>
        <taxon>Plasmodiophorida</taxon>
        <taxon>Plasmodiophoridae</taxon>
        <taxon>Plasmodiophora</taxon>
    </lineage>
</organism>
<evidence type="ECO:0000313" key="15">
    <source>
        <dbReference type="EMBL" id="SPR01062.1"/>
    </source>
</evidence>
<dbReference type="EMBL" id="OVEO01000016">
    <property type="protein sequence ID" value="SPR01062.1"/>
    <property type="molecule type" value="Genomic_DNA"/>
</dbReference>
<dbReference type="GO" id="GO:0036064">
    <property type="term" value="C:ciliary basal body"/>
    <property type="evidence" value="ECO:0007669"/>
    <property type="project" value="TreeGrafter"/>
</dbReference>
<dbReference type="GO" id="GO:0008017">
    <property type="term" value="F:microtubule binding"/>
    <property type="evidence" value="ECO:0007669"/>
    <property type="project" value="InterPro"/>
</dbReference>
<dbReference type="STRING" id="37360.A0A0G4IPB8"/>
<dbReference type="GO" id="GO:0048731">
    <property type="term" value="P:system development"/>
    <property type="evidence" value="ECO:0007669"/>
    <property type="project" value="UniProtKB-ARBA"/>
</dbReference>
<dbReference type="GO" id="GO:0005930">
    <property type="term" value="C:axoneme"/>
    <property type="evidence" value="ECO:0007669"/>
    <property type="project" value="UniProtKB-SubCell"/>
</dbReference>
<dbReference type="InterPro" id="IPR018799">
    <property type="entry name" value="TRAF3IP1"/>
</dbReference>
<evidence type="ECO:0000256" key="2">
    <source>
        <dbReference type="ARBA" id="ARBA00004430"/>
    </source>
</evidence>
<feature type="compositionally biased region" description="Acidic residues" evidence="11">
    <location>
        <begin position="432"/>
        <end position="443"/>
    </location>
</feature>
<comment type="similarity">
    <text evidence="8">Belongs to the TRAF3IP1 family.</text>
</comment>
<dbReference type="Pfam" id="PF10243">
    <property type="entry name" value="MIP-T3"/>
    <property type="match status" value="2"/>
</dbReference>
<feature type="compositionally biased region" description="Low complexity" evidence="11">
    <location>
        <begin position="343"/>
        <end position="356"/>
    </location>
</feature>
<evidence type="ECO:0000256" key="6">
    <source>
        <dbReference type="ARBA" id="ARBA00023212"/>
    </source>
</evidence>
<keyword evidence="5 10" id="KW-0175">Coiled coil</keyword>
<evidence type="ECO:0000259" key="12">
    <source>
        <dbReference type="Pfam" id="PF10243"/>
    </source>
</evidence>
<dbReference type="GO" id="GO:0030992">
    <property type="term" value="C:intraciliary transport particle B"/>
    <property type="evidence" value="ECO:0007669"/>
    <property type="project" value="TreeGrafter"/>
</dbReference>
<feature type="compositionally biased region" description="Low complexity" evidence="11">
    <location>
        <begin position="159"/>
        <end position="173"/>
    </location>
</feature>
<dbReference type="GO" id="GO:0060271">
    <property type="term" value="P:cilium assembly"/>
    <property type="evidence" value="ECO:0007669"/>
    <property type="project" value="TreeGrafter"/>
</dbReference>
<evidence type="ECO:0000259" key="13">
    <source>
        <dbReference type="Pfam" id="PF17749"/>
    </source>
</evidence>
<dbReference type="GO" id="GO:0070507">
    <property type="term" value="P:regulation of microtubule cytoskeleton organization"/>
    <property type="evidence" value="ECO:0007669"/>
    <property type="project" value="TreeGrafter"/>
</dbReference>
<dbReference type="InterPro" id="IPR041476">
    <property type="entry name" value="TRAF3IP1_C"/>
</dbReference>
<dbReference type="PANTHER" id="PTHR31363">
    <property type="entry name" value="TRAF3-INTERACTING PROTEIN 1"/>
    <property type="match status" value="1"/>
</dbReference>
<accession>A0A0G4IPB8</accession>
<dbReference type="Gene3D" id="1.10.418.50">
    <property type="entry name" value="Microtubule-binding protein MIP-T3"/>
    <property type="match status" value="2"/>
</dbReference>